<organism evidence="2 3">
    <name type="scientific">Angiostrongylus cantonensis</name>
    <name type="common">Rat lungworm</name>
    <dbReference type="NCBI Taxonomy" id="6313"/>
    <lineage>
        <taxon>Eukaryota</taxon>
        <taxon>Metazoa</taxon>
        <taxon>Ecdysozoa</taxon>
        <taxon>Nematoda</taxon>
        <taxon>Chromadorea</taxon>
        <taxon>Rhabditida</taxon>
        <taxon>Rhabditina</taxon>
        <taxon>Rhabditomorpha</taxon>
        <taxon>Strongyloidea</taxon>
        <taxon>Metastrongylidae</taxon>
        <taxon>Angiostrongylus</taxon>
    </lineage>
</organism>
<sequence>MGNCGSICPGIQVLRISQHHFDAFIESLENSFISSTSTPNYSLLSKRLNIEEHVITKVIHDIIKLAANIAELDAKDEKILDAICCPFNGKVKQFIHQFAQAMRLQPHQMTSFISRQCHPTSILTYSDSSLRLDVDIAKRSLMEIGQTPDIVFIWRLRLLNSDDVVLRISPEMMLRLAQHLDKLSLKMQSFRRGRLQYLNHCIVASAYCIELVAIPTYLALFLR</sequence>
<keyword evidence="1" id="KW-1133">Transmembrane helix</keyword>
<dbReference type="Proteomes" id="UP000035642">
    <property type="component" value="Unassembled WGS sequence"/>
</dbReference>
<evidence type="ECO:0000313" key="3">
    <source>
        <dbReference type="WBParaSite" id="ACAC_0001389701-mRNA-1"/>
    </source>
</evidence>
<dbReference type="WBParaSite" id="ACAC_0001389701-mRNA-1">
    <property type="protein sequence ID" value="ACAC_0001389701-mRNA-1"/>
    <property type="gene ID" value="ACAC_0001389701"/>
</dbReference>
<keyword evidence="1" id="KW-0812">Transmembrane</keyword>
<evidence type="ECO:0000256" key="1">
    <source>
        <dbReference type="SAM" id="Phobius"/>
    </source>
</evidence>
<name>A0A0K0DQ58_ANGCA</name>
<reference evidence="3" key="2">
    <citation type="submission" date="2017-02" db="UniProtKB">
        <authorList>
            <consortium name="WormBaseParasite"/>
        </authorList>
    </citation>
    <scope>IDENTIFICATION</scope>
</reference>
<keyword evidence="1" id="KW-0472">Membrane</keyword>
<reference evidence="2" key="1">
    <citation type="submission" date="2012-09" db="EMBL/GenBank/DDBJ databases">
        <authorList>
            <person name="Martin A.A."/>
        </authorList>
    </citation>
    <scope>NUCLEOTIDE SEQUENCE</scope>
</reference>
<proteinExistence type="predicted"/>
<keyword evidence="2" id="KW-1185">Reference proteome</keyword>
<protein>
    <submittedName>
        <fullName evidence="3">COMM domain-containing protein 5</fullName>
    </submittedName>
</protein>
<evidence type="ECO:0000313" key="2">
    <source>
        <dbReference type="Proteomes" id="UP000035642"/>
    </source>
</evidence>
<accession>A0A0K0DQ58</accession>
<feature type="transmembrane region" description="Helical" evidence="1">
    <location>
        <begin position="197"/>
        <end position="220"/>
    </location>
</feature>
<dbReference type="AlphaFoldDB" id="A0A0K0DQ58"/>